<dbReference type="EMBL" id="FORU01000001">
    <property type="protein sequence ID" value="SFI82621.1"/>
    <property type="molecule type" value="Genomic_DNA"/>
</dbReference>
<dbReference type="Proteomes" id="UP000243887">
    <property type="component" value="Unassembled WGS sequence"/>
</dbReference>
<dbReference type="GO" id="GO:0006629">
    <property type="term" value="P:lipid metabolic process"/>
    <property type="evidence" value="ECO:0007669"/>
    <property type="project" value="InterPro"/>
</dbReference>
<dbReference type="PANTHER" id="PTHR45856:SF24">
    <property type="entry name" value="FUNGAL LIPASE-LIKE DOMAIN-CONTAINING PROTEIN"/>
    <property type="match status" value="1"/>
</dbReference>
<sequence length="374" mass="43700">MYEKTSISMRKIQFALILILFFFQSITTSNLFAQQLAPHFNKEELIDMLKITGNIKGTLLTNDIEPPKAYTKVYESKEIGLANLWELWYNKERDVSVIAIRGSVGVKESWLSNFYAAMVPAQGKLQLSLDENFEYNLADRKDATVHVGWLISTAYLVKDMLPQIDSMYQLGHKDFIVSGHSQGGALSVLITAHLYQLQKEFKLPQDIRFKTYTMASPKPGNMYFAYHYENITRDWAFHAINTQDWVPEVPLSVQTMDNFNEINIFTSLDQMLQKQSFFKRIFGRILYNKIKNPPMKSQKRYEKYLGKIMFKQIRNYLPQLVEPIYASDNNYMRCGHSIILQGDKEYNNKFTDPKNTMSHHRHQAYIYLAEKLIE</sequence>
<organism evidence="2 3">
    <name type="scientific">Myroides guanonis</name>
    <dbReference type="NCBI Taxonomy" id="1150112"/>
    <lineage>
        <taxon>Bacteria</taxon>
        <taxon>Pseudomonadati</taxon>
        <taxon>Bacteroidota</taxon>
        <taxon>Flavobacteriia</taxon>
        <taxon>Flavobacteriales</taxon>
        <taxon>Flavobacteriaceae</taxon>
        <taxon>Myroides</taxon>
    </lineage>
</organism>
<dbReference type="AlphaFoldDB" id="A0A1I3LD31"/>
<dbReference type="STRING" id="1150112.SAMN04487893_101270"/>
<accession>A0A1I3LD31</accession>
<feature type="domain" description="Fungal lipase-type" evidence="1">
    <location>
        <begin position="97"/>
        <end position="251"/>
    </location>
</feature>
<dbReference type="Pfam" id="PF01764">
    <property type="entry name" value="Lipase_3"/>
    <property type="match status" value="1"/>
</dbReference>
<dbReference type="OrthoDB" id="927373at2"/>
<keyword evidence="3" id="KW-1185">Reference proteome</keyword>
<dbReference type="InterPro" id="IPR029058">
    <property type="entry name" value="AB_hydrolase_fold"/>
</dbReference>
<evidence type="ECO:0000313" key="3">
    <source>
        <dbReference type="Proteomes" id="UP000243887"/>
    </source>
</evidence>
<protein>
    <submittedName>
        <fullName evidence="2">Lipase (Class 3)</fullName>
    </submittedName>
</protein>
<dbReference type="Gene3D" id="3.40.50.1820">
    <property type="entry name" value="alpha/beta hydrolase"/>
    <property type="match status" value="1"/>
</dbReference>
<reference evidence="3" key="1">
    <citation type="submission" date="2016-10" db="EMBL/GenBank/DDBJ databases">
        <authorList>
            <person name="Varghese N."/>
            <person name="Submissions S."/>
        </authorList>
    </citation>
    <scope>NUCLEOTIDE SEQUENCE [LARGE SCALE GENOMIC DNA]</scope>
    <source>
        <strain evidence="3">DSM 26542</strain>
    </source>
</reference>
<evidence type="ECO:0000313" key="2">
    <source>
        <dbReference type="EMBL" id="SFI82621.1"/>
    </source>
</evidence>
<dbReference type="CDD" id="cd00519">
    <property type="entry name" value="Lipase_3"/>
    <property type="match status" value="1"/>
</dbReference>
<dbReference type="InterPro" id="IPR051218">
    <property type="entry name" value="Sec_MonoDiacylglyc_Lipase"/>
</dbReference>
<name>A0A1I3LD31_9FLAO</name>
<gene>
    <name evidence="2" type="ORF">SAMN04487893_101270</name>
</gene>
<evidence type="ECO:0000259" key="1">
    <source>
        <dbReference type="Pfam" id="PF01764"/>
    </source>
</evidence>
<dbReference type="PANTHER" id="PTHR45856">
    <property type="entry name" value="ALPHA/BETA-HYDROLASES SUPERFAMILY PROTEIN"/>
    <property type="match status" value="1"/>
</dbReference>
<proteinExistence type="predicted"/>
<dbReference type="SUPFAM" id="SSF53474">
    <property type="entry name" value="alpha/beta-Hydrolases"/>
    <property type="match status" value="1"/>
</dbReference>
<dbReference type="InterPro" id="IPR002921">
    <property type="entry name" value="Fungal_lipase-type"/>
</dbReference>